<proteinExistence type="inferred from homology"/>
<comment type="function">
    <text evidence="9">Part of the twin-arginine translocation (Tat) system that transports large folded proteins containing a characteristic twin-arginine motif in their signal peptide across membranes. TatA could form the protein-conducting channel of the Tat system.</text>
</comment>
<dbReference type="NCBIfam" id="NF001854">
    <property type="entry name" value="PRK00575.1"/>
    <property type="match status" value="1"/>
</dbReference>
<sequence length="119" mass="13561">MSLGPWEIGIIVLLIIVLFGAKKLPDAARSIGRSMRIFKSEVKEMNKDDEVPAQQPVQQQIAPNQIPAPQPIQQQPVQQPNFEQHYQGQQVQQPVQPVQPQTPQQPDYRSNYEDPNRTI</sequence>
<dbReference type="STRING" id="1121353.H924_06840"/>
<dbReference type="PANTHER" id="PTHR42982:SF8">
    <property type="entry name" value="SEC-INDEPENDENT PROTEIN TRANSLOCASE PROTEIN TATA"/>
    <property type="match status" value="1"/>
</dbReference>
<feature type="region of interest" description="Disordered" evidence="10">
    <location>
        <begin position="64"/>
        <end position="119"/>
    </location>
</feature>
<dbReference type="HOGENOM" id="CLU_086034_4_0_11"/>
<dbReference type="RefSeq" id="WP_015651243.1">
    <property type="nucleotide sequence ID" value="NC_020506.1"/>
</dbReference>
<keyword evidence="2 9" id="KW-0813">Transport</keyword>
<dbReference type="GO" id="GO:0008320">
    <property type="term" value="F:protein transmembrane transporter activity"/>
    <property type="evidence" value="ECO:0007669"/>
    <property type="project" value="UniProtKB-UniRule"/>
</dbReference>
<dbReference type="OrthoDB" id="5245163at2"/>
<keyword evidence="6 9" id="KW-1133">Transmembrane helix</keyword>
<dbReference type="Gene3D" id="1.20.5.3310">
    <property type="match status" value="1"/>
</dbReference>
<dbReference type="Pfam" id="PF02416">
    <property type="entry name" value="TatA_B_E"/>
    <property type="match status" value="1"/>
</dbReference>
<dbReference type="PANTHER" id="PTHR42982">
    <property type="entry name" value="SEC-INDEPENDENT PROTEIN TRANSLOCASE PROTEIN TATA"/>
    <property type="match status" value="1"/>
</dbReference>
<dbReference type="NCBIfam" id="TIGR01411">
    <property type="entry name" value="tatAE"/>
    <property type="match status" value="1"/>
</dbReference>
<reference evidence="11 12" key="1">
    <citation type="submission" date="2013-02" db="EMBL/GenBank/DDBJ databases">
        <title>The complete genome sequence of Corynebacterium callunae DSM 20147.</title>
        <authorList>
            <person name="Ruckert C."/>
            <person name="Albersmeier A."/>
            <person name="Kalinowski J."/>
        </authorList>
    </citation>
    <scope>NUCLEOTIDE SEQUENCE [LARGE SCALE GENOMIC DNA]</scope>
    <source>
        <strain evidence="11 12">DSM 20147</strain>
    </source>
</reference>
<evidence type="ECO:0000256" key="3">
    <source>
        <dbReference type="ARBA" id="ARBA00022475"/>
    </source>
</evidence>
<evidence type="ECO:0000256" key="2">
    <source>
        <dbReference type="ARBA" id="ARBA00022448"/>
    </source>
</evidence>
<dbReference type="KEGG" id="ccn:H924_06840"/>
<comment type="subunit">
    <text evidence="9">The Tat system comprises two distinct complexes: a TatABC complex, containing multiple copies of TatA, TatB and TatC subunits, and a separate TatA complex, containing only TatA subunits. Substrates initially bind to the TatABC complex, which probably triggers association of the separate TatA complex to form the active translocon.</text>
</comment>
<evidence type="ECO:0000256" key="1">
    <source>
        <dbReference type="ARBA" id="ARBA00004162"/>
    </source>
</evidence>
<dbReference type="Proteomes" id="UP000011760">
    <property type="component" value="Chromosome"/>
</dbReference>
<protein>
    <recommendedName>
        <fullName evidence="9">Sec-independent protein translocase protein TatA</fullName>
    </recommendedName>
</protein>
<dbReference type="InterPro" id="IPR006312">
    <property type="entry name" value="TatA/E"/>
</dbReference>
<dbReference type="GO" id="GO:0033281">
    <property type="term" value="C:TAT protein transport complex"/>
    <property type="evidence" value="ECO:0007669"/>
    <property type="project" value="UniProtKB-UniRule"/>
</dbReference>
<evidence type="ECO:0000256" key="7">
    <source>
        <dbReference type="ARBA" id="ARBA00023010"/>
    </source>
</evidence>
<evidence type="ECO:0000256" key="5">
    <source>
        <dbReference type="ARBA" id="ARBA00022927"/>
    </source>
</evidence>
<dbReference type="eggNOG" id="COG1826">
    <property type="taxonomic scope" value="Bacteria"/>
</dbReference>
<evidence type="ECO:0000256" key="4">
    <source>
        <dbReference type="ARBA" id="ARBA00022692"/>
    </source>
</evidence>
<feature type="compositionally biased region" description="Low complexity" evidence="10">
    <location>
        <begin position="64"/>
        <end position="106"/>
    </location>
</feature>
<organism evidence="11 12">
    <name type="scientific">Corynebacterium callunae DSM 20147</name>
    <dbReference type="NCBI Taxonomy" id="1121353"/>
    <lineage>
        <taxon>Bacteria</taxon>
        <taxon>Bacillati</taxon>
        <taxon>Actinomycetota</taxon>
        <taxon>Actinomycetes</taxon>
        <taxon>Mycobacteriales</taxon>
        <taxon>Corynebacteriaceae</taxon>
        <taxon>Corynebacterium</taxon>
    </lineage>
</organism>
<dbReference type="AlphaFoldDB" id="M1UU64"/>
<name>M1UU64_9CORY</name>
<keyword evidence="5 9" id="KW-0653">Protein transport</keyword>
<gene>
    <name evidence="9 11" type="primary">tatA</name>
    <name evidence="11" type="ORF">H924_06840</name>
</gene>
<keyword evidence="3 9" id="KW-1003">Cell membrane</keyword>
<keyword evidence="7 9" id="KW-0811">Translocation</keyword>
<accession>M1UU64</accession>
<keyword evidence="12" id="KW-1185">Reference proteome</keyword>
<evidence type="ECO:0000256" key="8">
    <source>
        <dbReference type="ARBA" id="ARBA00023136"/>
    </source>
</evidence>
<feature type="transmembrane region" description="Helical" evidence="9">
    <location>
        <begin position="6"/>
        <end position="25"/>
    </location>
</feature>
<evidence type="ECO:0000256" key="10">
    <source>
        <dbReference type="SAM" id="MobiDB-lite"/>
    </source>
</evidence>
<comment type="similarity">
    <text evidence="9">Belongs to the TatA/E family.</text>
</comment>
<evidence type="ECO:0000256" key="9">
    <source>
        <dbReference type="HAMAP-Rule" id="MF_00236"/>
    </source>
</evidence>
<dbReference type="GO" id="GO:0043953">
    <property type="term" value="P:protein transport by the Tat complex"/>
    <property type="evidence" value="ECO:0007669"/>
    <property type="project" value="UniProtKB-UniRule"/>
</dbReference>
<dbReference type="HAMAP" id="MF_00236">
    <property type="entry name" value="TatA_E"/>
    <property type="match status" value="1"/>
</dbReference>
<comment type="subcellular location">
    <subcellularLocation>
        <location evidence="1 9">Cell membrane</location>
        <topology evidence="1 9">Single-pass membrane protein</topology>
    </subcellularLocation>
</comment>
<dbReference type="PATRIC" id="fig|1121353.3.peg.1394"/>
<feature type="compositionally biased region" description="Basic and acidic residues" evidence="10">
    <location>
        <begin position="110"/>
        <end position="119"/>
    </location>
</feature>
<dbReference type="InterPro" id="IPR003369">
    <property type="entry name" value="TatA/B/E"/>
</dbReference>
<evidence type="ECO:0000313" key="12">
    <source>
        <dbReference type="Proteomes" id="UP000011760"/>
    </source>
</evidence>
<evidence type="ECO:0000313" key="11">
    <source>
        <dbReference type="EMBL" id="AGG66812.1"/>
    </source>
</evidence>
<keyword evidence="8 9" id="KW-0472">Membrane</keyword>
<evidence type="ECO:0000256" key="6">
    <source>
        <dbReference type="ARBA" id="ARBA00022989"/>
    </source>
</evidence>
<dbReference type="EMBL" id="CP004354">
    <property type="protein sequence ID" value="AGG66812.1"/>
    <property type="molecule type" value="Genomic_DNA"/>
</dbReference>
<keyword evidence="4 9" id="KW-0812">Transmembrane</keyword>